<keyword evidence="6 9" id="KW-1133">Transmembrane helix</keyword>
<feature type="transmembrane region" description="Helical" evidence="9">
    <location>
        <begin position="12"/>
        <end position="38"/>
    </location>
</feature>
<evidence type="ECO:0000259" key="11">
    <source>
        <dbReference type="Pfam" id="PF16916"/>
    </source>
</evidence>
<dbReference type="GO" id="GO:0015341">
    <property type="term" value="F:zinc efflux antiporter activity"/>
    <property type="evidence" value="ECO:0007669"/>
    <property type="project" value="TreeGrafter"/>
</dbReference>
<dbReference type="NCBIfam" id="TIGR01297">
    <property type="entry name" value="CDF"/>
    <property type="match status" value="1"/>
</dbReference>
<reference evidence="12" key="1">
    <citation type="journal article" date="2015" name="Proc. Natl. Acad. Sci. U.S.A.">
        <title>Bacterial clade with the ribosomal RNA operon on a small plasmid rather than the chromosome.</title>
        <authorList>
            <person name="Anda M."/>
            <person name="Ohtsubo Y."/>
            <person name="Okubo T."/>
            <person name="Sugawara M."/>
            <person name="Nagata Y."/>
            <person name="Tsuda M."/>
            <person name="Minamisawa K."/>
            <person name="Mitsui H."/>
        </authorList>
    </citation>
    <scope>NUCLEOTIDE SEQUENCE</scope>
    <source>
        <strain evidence="12">DSM 21988</strain>
    </source>
</reference>
<feature type="domain" description="Cation efflux protein transmembrane" evidence="10">
    <location>
        <begin position="13"/>
        <end position="205"/>
    </location>
</feature>
<evidence type="ECO:0000256" key="8">
    <source>
        <dbReference type="ARBA" id="ARBA00068882"/>
    </source>
</evidence>
<dbReference type="GO" id="GO:0006882">
    <property type="term" value="P:intracellular zinc ion homeostasis"/>
    <property type="evidence" value="ECO:0007669"/>
    <property type="project" value="TreeGrafter"/>
</dbReference>
<dbReference type="FunFam" id="3.30.70.1350:FF:000002">
    <property type="entry name" value="Ferrous-iron efflux pump FieF"/>
    <property type="match status" value="1"/>
</dbReference>
<evidence type="ECO:0000259" key="10">
    <source>
        <dbReference type="Pfam" id="PF01545"/>
    </source>
</evidence>
<dbReference type="Pfam" id="PF16916">
    <property type="entry name" value="ZT_dimer"/>
    <property type="match status" value="1"/>
</dbReference>
<feature type="transmembrane region" description="Helical" evidence="9">
    <location>
        <begin position="78"/>
        <end position="96"/>
    </location>
</feature>
<dbReference type="Gene3D" id="1.20.1510.10">
    <property type="entry name" value="Cation efflux protein transmembrane domain"/>
    <property type="match status" value="1"/>
</dbReference>
<proteinExistence type="inferred from homology"/>
<evidence type="ECO:0000256" key="9">
    <source>
        <dbReference type="SAM" id="Phobius"/>
    </source>
</evidence>
<dbReference type="Pfam" id="PF01545">
    <property type="entry name" value="Cation_efflux"/>
    <property type="match status" value="1"/>
</dbReference>
<sequence length="298" mass="31891">MVQLRTANHIAMATIVVAVVVLGLKYIAFLATGSVALYSDALESVVNVVASLAALWAINVSARPADADHPFGHHKAEYFSAVLEGVLITVAALLILREAWGAYLEPRTLDTPFKGMAINAVATAINAFWALFLLRQGKARRSPALLADGRHIMADVFTSVGVLAGLLLAVTTGWHILDPLMAALVALNILREGVKVVTSSLSGLMDQAMDPQELDLVRDIISQQADGALEVHDLKTRHAGPAFFIEFHMVVPSTMTVGASHAICDRIEDALQEGFPAARVLIHVEPEEEAKQTGVPVL</sequence>
<dbReference type="PANTHER" id="PTHR43840">
    <property type="entry name" value="MITOCHONDRIAL METAL TRANSPORTER 1-RELATED"/>
    <property type="match status" value="1"/>
</dbReference>
<dbReference type="InterPro" id="IPR002524">
    <property type="entry name" value="Cation_efflux"/>
</dbReference>
<keyword evidence="5 9" id="KW-0812">Transmembrane</keyword>
<keyword evidence="7 9" id="KW-0472">Membrane</keyword>
<dbReference type="GO" id="GO:0015086">
    <property type="term" value="F:cadmium ion transmembrane transporter activity"/>
    <property type="evidence" value="ECO:0007669"/>
    <property type="project" value="TreeGrafter"/>
</dbReference>
<evidence type="ECO:0000256" key="1">
    <source>
        <dbReference type="ARBA" id="ARBA00004651"/>
    </source>
</evidence>
<evidence type="ECO:0000256" key="5">
    <source>
        <dbReference type="ARBA" id="ARBA00022692"/>
    </source>
</evidence>
<evidence type="ECO:0000256" key="3">
    <source>
        <dbReference type="ARBA" id="ARBA00022448"/>
    </source>
</evidence>
<dbReference type="EMBL" id="LC066370">
    <property type="protein sequence ID" value="BAT25570.1"/>
    <property type="molecule type" value="Genomic_DNA"/>
</dbReference>
<evidence type="ECO:0000256" key="7">
    <source>
        <dbReference type="ARBA" id="ARBA00023136"/>
    </source>
</evidence>
<feature type="transmembrane region" description="Helical" evidence="9">
    <location>
        <begin position="116"/>
        <end position="135"/>
    </location>
</feature>
<dbReference type="InterPro" id="IPR027469">
    <property type="entry name" value="Cation_efflux_TMD_sf"/>
</dbReference>
<dbReference type="AlphaFoldDB" id="A0A0P0YVS1"/>
<comment type="similarity">
    <text evidence="2">Belongs to the cation diffusion facilitator (CDF) transporter (TC 2.A.4) family.</text>
</comment>
<dbReference type="SUPFAM" id="SSF161111">
    <property type="entry name" value="Cation efflux protein transmembrane domain-like"/>
    <property type="match status" value="1"/>
</dbReference>
<dbReference type="SUPFAM" id="SSF160240">
    <property type="entry name" value="Cation efflux protein cytoplasmic domain-like"/>
    <property type="match status" value="1"/>
</dbReference>
<feature type="transmembrane region" description="Helical" evidence="9">
    <location>
        <begin position="156"/>
        <end position="177"/>
    </location>
</feature>
<dbReference type="Gene3D" id="3.30.70.1350">
    <property type="entry name" value="Cation efflux protein, cytoplasmic domain"/>
    <property type="match status" value="1"/>
</dbReference>
<dbReference type="InterPro" id="IPR027470">
    <property type="entry name" value="Cation_efflux_CTD"/>
</dbReference>
<dbReference type="PANTHER" id="PTHR43840:SF15">
    <property type="entry name" value="MITOCHONDRIAL METAL TRANSPORTER 1-RELATED"/>
    <property type="match status" value="1"/>
</dbReference>
<evidence type="ECO:0000256" key="6">
    <source>
        <dbReference type="ARBA" id="ARBA00022989"/>
    </source>
</evidence>
<accession>A0A0P0YVS1</accession>
<dbReference type="InterPro" id="IPR036837">
    <property type="entry name" value="Cation_efflux_CTD_sf"/>
</dbReference>
<protein>
    <recommendedName>
        <fullName evidence="8">Protein p34</fullName>
    </recommendedName>
</protein>
<organism evidence="12">
    <name type="scientific">Aureimonas altamirensis</name>
    <dbReference type="NCBI Taxonomy" id="370622"/>
    <lineage>
        <taxon>Bacteria</taxon>
        <taxon>Pseudomonadati</taxon>
        <taxon>Pseudomonadota</taxon>
        <taxon>Alphaproteobacteria</taxon>
        <taxon>Hyphomicrobiales</taxon>
        <taxon>Aurantimonadaceae</taxon>
        <taxon>Aureimonas</taxon>
    </lineage>
</organism>
<dbReference type="InterPro" id="IPR058533">
    <property type="entry name" value="Cation_efflux_TM"/>
</dbReference>
<keyword evidence="3" id="KW-0813">Transport</keyword>
<feature type="domain" description="Cation efflux protein cytoplasmic" evidence="11">
    <location>
        <begin position="210"/>
        <end position="287"/>
    </location>
</feature>
<evidence type="ECO:0000256" key="2">
    <source>
        <dbReference type="ARBA" id="ARBA00008114"/>
    </source>
</evidence>
<dbReference type="GO" id="GO:0015093">
    <property type="term" value="F:ferrous iron transmembrane transporter activity"/>
    <property type="evidence" value="ECO:0007669"/>
    <property type="project" value="TreeGrafter"/>
</dbReference>
<dbReference type="InterPro" id="IPR050291">
    <property type="entry name" value="CDF_Transporter"/>
</dbReference>
<evidence type="ECO:0000256" key="4">
    <source>
        <dbReference type="ARBA" id="ARBA00022475"/>
    </source>
</evidence>
<evidence type="ECO:0000313" key="12">
    <source>
        <dbReference type="EMBL" id="BAT25570.1"/>
    </source>
</evidence>
<feature type="transmembrane region" description="Helical" evidence="9">
    <location>
        <begin position="44"/>
        <end position="62"/>
    </location>
</feature>
<comment type="subcellular location">
    <subcellularLocation>
        <location evidence="1">Cell membrane</location>
        <topology evidence="1">Multi-pass membrane protein</topology>
    </subcellularLocation>
</comment>
<keyword evidence="4" id="KW-1003">Cell membrane</keyword>
<dbReference type="GO" id="GO:0005886">
    <property type="term" value="C:plasma membrane"/>
    <property type="evidence" value="ECO:0007669"/>
    <property type="project" value="UniProtKB-SubCell"/>
</dbReference>
<name>A0A0P0YVS1_9HYPH</name>